<dbReference type="InParanoid" id="C3YGT8"/>
<dbReference type="eggNOG" id="KOG2132">
    <property type="taxonomic scope" value="Eukaryota"/>
</dbReference>
<dbReference type="AlphaFoldDB" id="C3YGT8"/>
<evidence type="ECO:0000313" key="4">
    <source>
        <dbReference type="EMBL" id="EEN60409.1"/>
    </source>
</evidence>
<proteinExistence type="predicted"/>
<feature type="compositionally biased region" description="Low complexity" evidence="1">
    <location>
        <begin position="314"/>
        <end position="323"/>
    </location>
</feature>
<feature type="signal peptide" evidence="2">
    <location>
        <begin position="1"/>
        <end position="22"/>
    </location>
</feature>
<dbReference type="Gene3D" id="2.60.120.10">
    <property type="entry name" value="Jelly Rolls"/>
    <property type="match status" value="1"/>
</dbReference>
<feature type="domain" description="Cupin-like" evidence="3">
    <location>
        <begin position="146"/>
        <end position="279"/>
    </location>
</feature>
<feature type="compositionally biased region" description="Polar residues" evidence="1">
    <location>
        <begin position="22"/>
        <end position="34"/>
    </location>
</feature>
<sequence length="485" mass="55181">MLPRYFLLVVLAPLLYLKVSGGENNDGNTQSSPSEEGAEFCTKGDCPRGSAVVPGDEETPERRRGRGHGRPFGSHREPAGAVTALPYMISPQDFHQHFVAKHRPLLFKGGAKHWPALTLWDEEYLKQHFNTQQDGNQNKAKELNPDMKKDVMLPTCLRCEETALTQSFTTQLHTGSGEDRLHIDTQENLLVVLRGPRTVLLVSPLHSNDVYADEAEVLGVSPVDVNSVDMDKYPRVADVQYQQAELEEGDLLYVPQLWWRQVRPDPGRQQAVSIRWSSKPASKQAQDTNKQAQEGSKQAQDTNKQAQGTKEQPQEQSLLSQELKTAGNPDRKYSYGQWLAAHELWVQNVTRNPDRKYSYGQWLAAHELWVQNVSSSIPRITCTSQNSPMSLYKFETMKEDLEEFNGPDYSEEGERCVFDDKNPKCPCSYAPCMEDDATPRCVRYILDYCHEFEDRGCVIELPQLLNKLYKRDFEKLAQIKSDYVP</sequence>
<feature type="region of interest" description="Disordered" evidence="1">
    <location>
        <begin position="270"/>
        <end position="328"/>
    </location>
</feature>
<evidence type="ECO:0000256" key="1">
    <source>
        <dbReference type="SAM" id="MobiDB-lite"/>
    </source>
</evidence>
<keyword evidence="2" id="KW-0732">Signal</keyword>
<dbReference type="PANTHER" id="PTHR12461:SF91">
    <property type="entry name" value="JMJC DOMAIN-CONTAINING PROTEIN"/>
    <property type="match status" value="1"/>
</dbReference>
<dbReference type="SUPFAM" id="SSF51197">
    <property type="entry name" value="Clavaminate synthase-like"/>
    <property type="match status" value="1"/>
</dbReference>
<organism>
    <name type="scientific">Branchiostoma floridae</name>
    <name type="common">Florida lancelet</name>
    <name type="synonym">Amphioxus</name>
    <dbReference type="NCBI Taxonomy" id="7739"/>
    <lineage>
        <taxon>Eukaryota</taxon>
        <taxon>Metazoa</taxon>
        <taxon>Chordata</taxon>
        <taxon>Cephalochordata</taxon>
        <taxon>Leptocardii</taxon>
        <taxon>Amphioxiformes</taxon>
        <taxon>Branchiostomatidae</taxon>
        <taxon>Branchiostoma</taxon>
    </lineage>
</organism>
<feature type="compositionally biased region" description="Polar residues" evidence="1">
    <location>
        <begin position="270"/>
        <end position="310"/>
    </location>
</feature>
<dbReference type="PANTHER" id="PTHR12461">
    <property type="entry name" value="HYPOXIA-INDUCIBLE FACTOR 1 ALPHA INHIBITOR-RELATED"/>
    <property type="match status" value="1"/>
</dbReference>
<dbReference type="InterPro" id="IPR041667">
    <property type="entry name" value="Cupin_8"/>
</dbReference>
<gene>
    <name evidence="4" type="ORF">BRAFLDRAFT_122306</name>
</gene>
<dbReference type="InterPro" id="IPR014710">
    <property type="entry name" value="RmlC-like_jellyroll"/>
</dbReference>
<reference evidence="4" key="1">
    <citation type="journal article" date="2008" name="Nature">
        <title>The amphioxus genome and the evolution of the chordate karyotype.</title>
        <authorList>
            <consortium name="US DOE Joint Genome Institute (JGI-PGF)"/>
            <person name="Putnam N.H."/>
            <person name="Butts T."/>
            <person name="Ferrier D.E.K."/>
            <person name="Furlong R.F."/>
            <person name="Hellsten U."/>
            <person name="Kawashima T."/>
            <person name="Robinson-Rechavi M."/>
            <person name="Shoguchi E."/>
            <person name="Terry A."/>
            <person name="Yu J.-K."/>
            <person name="Benito-Gutierrez E.L."/>
            <person name="Dubchak I."/>
            <person name="Garcia-Fernandez J."/>
            <person name="Gibson-Brown J.J."/>
            <person name="Grigoriev I.V."/>
            <person name="Horton A.C."/>
            <person name="de Jong P.J."/>
            <person name="Jurka J."/>
            <person name="Kapitonov V.V."/>
            <person name="Kohara Y."/>
            <person name="Kuroki Y."/>
            <person name="Lindquist E."/>
            <person name="Lucas S."/>
            <person name="Osoegawa K."/>
            <person name="Pennacchio L.A."/>
            <person name="Salamov A.A."/>
            <person name="Satou Y."/>
            <person name="Sauka-Spengler T."/>
            <person name="Schmutz J."/>
            <person name="Shin-I T."/>
            <person name="Toyoda A."/>
            <person name="Bronner-Fraser M."/>
            <person name="Fujiyama A."/>
            <person name="Holland L.Z."/>
            <person name="Holland P.W.H."/>
            <person name="Satoh N."/>
            <person name="Rokhsar D.S."/>
        </authorList>
    </citation>
    <scope>NUCLEOTIDE SEQUENCE [LARGE SCALE GENOMIC DNA]</scope>
    <source>
        <strain evidence="4">S238N-H82</strain>
        <tissue evidence="4">Testes</tissue>
    </source>
</reference>
<name>C3YGT8_BRAFL</name>
<dbReference type="Gene3D" id="2.60.120.650">
    <property type="entry name" value="Cupin"/>
    <property type="match status" value="1"/>
</dbReference>
<dbReference type="Pfam" id="PF13621">
    <property type="entry name" value="Cupin_8"/>
    <property type="match status" value="1"/>
</dbReference>
<evidence type="ECO:0000256" key="2">
    <source>
        <dbReference type="SAM" id="SignalP"/>
    </source>
</evidence>
<evidence type="ECO:0000259" key="3">
    <source>
        <dbReference type="Pfam" id="PF13621"/>
    </source>
</evidence>
<protein>
    <recommendedName>
        <fullName evidence="3">Cupin-like domain-containing protein</fullName>
    </recommendedName>
</protein>
<accession>C3YGT8</accession>
<feature type="chain" id="PRO_5002935596" description="Cupin-like domain-containing protein" evidence="2">
    <location>
        <begin position="23"/>
        <end position="485"/>
    </location>
</feature>
<dbReference type="EMBL" id="GG666512">
    <property type="protein sequence ID" value="EEN60409.1"/>
    <property type="molecule type" value="Genomic_DNA"/>
</dbReference>
<feature type="region of interest" description="Disordered" evidence="1">
    <location>
        <begin position="21"/>
        <end position="77"/>
    </location>
</feature>